<feature type="compositionally biased region" description="Basic and acidic residues" evidence="1">
    <location>
        <begin position="356"/>
        <end position="388"/>
    </location>
</feature>
<proteinExistence type="predicted"/>
<sequence length="395" mass="45534">MLKRKGIEYSLEEAGSIKISQRCGQRPETHAKYKEAIAACDSMEYIACNVSQIAREFGLDGTNLARQLITHYPDVLEFRERTRQQLGLNDNLPRGMRQWCKEQYAEAVELLRADRYITVQDAAKRCNVSYTGLKQHLIFYHKELVENRIKIRERAVRQQRKGKITGRGTLHAPSPETIEKYAEALHWYRTTPLSARKIAKQTGVSIKGFYEYLQTWHKDLVCRRKGIPYEEGKPVDWSSVRRYNPATAAKYADAIARLKEGGLTTAKVAAEFGLHPECFRQYLKEHEPELHASLGMKKTENGKMVSPQSMEKYKEAIHLYETTPESLKSIARRFGLHACSLGQFIKRHFPELMERRNLREKERNRKGGKERSESTELALKKETEEKVHPTGIGPA</sequence>
<gene>
    <name evidence="2" type="ORF">IE90_03320</name>
</gene>
<dbReference type="EMBL" id="JPIT01000008">
    <property type="protein sequence ID" value="KIO47052.1"/>
    <property type="molecule type" value="Genomic_DNA"/>
</dbReference>
<evidence type="ECO:0000313" key="3">
    <source>
        <dbReference type="Proteomes" id="UP000031937"/>
    </source>
</evidence>
<reference evidence="2 3" key="1">
    <citation type="submission" date="2014-07" db="EMBL/GenBank/DDBJ databases">
        <title>Porphyromonadaceae bacterium OUH 334697 = ATCC BAA-2682 = DSM 28341 draft genome.</title>
        <authorList>
            <person name="Sydenham T.V."/>
            <person name="Hasman H."/>
            <person name="Justesen U.S."/>
        </authorList>
    </citation>
    <scope>NUCLEOTIDE SEQUENCE [LARGE SCALE GENOMIC DNA]</scope>
    <source>
        <strain evidence="2 3">OUH 334697</strain>
    </source>
</reference>
<evidence type="ECO:0000313" key="2">
    <source>
        <dbReference type="EMBL" id="KIO47052.1"/>
    </source>
</evidence>
<accession>A0AB34R5Y1</accession>
<dbReference type="Proteomes" id="UP000031937">
    <property type="component" value="Unassembled WGS sequence"/>
</dbReference>
<feature type="region of interest" description="Disordered" evidence="1">
    <location>
        <begin position="356"/>
        <end position="395"/>
    </location>
</feature>
<protein>
    <submittedName>
        <fullName evidence="2">Uncharacterized protein</fullName>
    </submittedName>
</protein>
<dbReference type="AlphaFoldDB" id="A0AB34R5Y1"/>
<name>A0AB34R5Y1_9PORP</name>
<comment type="caution">
    <text evidence="2">The sequence shown here is derived from an EMBL/GenBank/DDBJ whole genome shotgun (WGS) entry which is preliminary data.</text>
</comment>
<organism evidence="2 3">
    <name type="scientific">Sanguibacteroides justesenii</name>
    <dbReference type="NCBI Taxonomy" id="1547597"/>
    <lineage>
        <taxon>Bacteria</taxon>
        <taxon>Pseudomonadati</taxon>
        <taxon>Bacteroidota</taxon>
        <taxon>Bacteroidia</taxon>
        <taxon>Bacteroidales</taxon>
        <taxon>Porphyromonadaceae</taxon>
        <taxon>Sanguibacteroides</taxon>
    </lineage>
</organism>
<evidence type="ECO:0000256" key="1">
    <source>
        <dbReference type="SAM" id="MobiDB-lite"/>
    </source>
</evidence>